<gene>
    <name evidence="1" type="ORF">L3556_07810</name>
</gene>
<dbReference type="NCBIfam" id="NF045598">
    <property type="entry name" value="asr1405_asl0597"/>
    <property type="match status" value="1"/>
</dbReference>
<name>A0ABT6EYF2_9SYNE</name>
<evidence type="ECO:0000313" key="1">
    <source>
        <dbReference type="EMBL" id="MDG2990835.1"/>
    </source>
</evidence>
<sequence length="81" mass="9593">MTSNRQMIAVPWQYRWQVYYRLSRLGISCWYAPYQPLYGEITTPLAAIQVWSVVQQITASRQSLVHWLNDCWNHSCLSGDR</sequence>
<protein>
    <submittedName>
        <fullName evidence="1">Uncharacterized protein</fullName>
    </submittedName>
</protein>
<dbReference type="RefSeq" id="WP_277866730.1">
    <property type="nucleotide sequence ID" value="NZ_JAKKUT010000002.1"/>
</dbReference>
<accession>A0ABT6EYF2</accession>
<organism evidence="1 2">
    <name type="scientific">Candidatus Synechococcus calcipolaris G9</name>
    <dbReference type="NCBI Taxonomy" id="1497997"/>
    <lineage>
        <taxon>Bacteria</taxon>
        <taxon>Bacillati</taxon>
        <taxon>Cyanobacteriota</taxon>
        <taxon>Cyanophyceae</taxon>
        <taxon>Synechococcales</taxon>
        <taxon>Synechococcaceae</taxon>
        <taxon>Synechococcus</taxon>
    </lineage>
</organism>
<evidence type="ECO:0000313" key="2">
    <source>
        <dbReference type="Proteomes" id="UP001154265"/>
    </source>
</evidence>
<proteinExistence type="predicted"/>
<dbReference type="EMBL" id="JAKKUT010000002">
    <property type="protein sequence ID" value="MDG2990835.1"/>
    <property type="molecule type" value="Genomic_DNA"/>
</dbReference>
<dbReference type="Proteomes" id="UP001154265">
    <property type="component" value="Unassembled WGS sequence"/>
</dbReference>
<keyword evidence="2" id="KW-1185">Reference proteome</keyword>
<reference evidence="1" key="1">
    <citation type="journal article" date="2022" name="Genome Biol. Evol.">
        <title>A New Gene Family Diagnostic for Intracellular Biomineralization of Amorphous Ca Carbonates by Cyanobacteria.</title>
        <authorList>
            <person name="Benzerara K."/>
            <person name="Duprat E."/>
            <person name="Bitard-Feildel T."/>
            <person name="Caumes G."/>
            <person name="Cassier-Chauvat C."/>
            <person name="Chauvat F."/>
            <person name="Dezi M."/>
            <person name="Diop S.I."/>
            <person name="Gaschignard G."/>
            <person name="Gorgen S."/>
            <person name="Gugger M."/>
            <person name="Lopez-Garcia P."/>
            <person name="Millet M."/>
            <person name="Skouri-Panet F."/>
            <person name="Moreira D."/>
            <person name="Callebaut I."/>
        </authorList>
    </citation>
    <scope>NUCLEOTIDE SEQUENCE</scope>
    <source>
        <strain evidence="1">G9</strain>
    </source>
</reference>
<comment type="caution">
    <text evidence="1">The sequence shown here is derived from an EMBL/GenBank/DDBJ whole genome shotgun (WGS) entry which is preliminary data.</text>
</comment>
<dbReference type="InterPro" id="IPR054637">
    <property type="entry name" value="Asr1405_Asl0597-like"/>
</dbReference>
<reference evidence="1" key="2">
    <citation type="submission" date="2022-01" db="EMBL/GenBank/DDBJ databases">
        <authorList>
            <person name="Zivanovic Y."/>
            <person name="Moreira D."/>
            <person name="Lopez-Garcia P."/>
        </authorList>
    </citation>
    <scope>NUCLEOTIDE SEQUENCE</scope>
    <source>
        <strain evidence="1">G9</strain>
    </source>
</reference>